<evidence type="ECO:0000256" key="4">
    <source>
        <dbReference type="ARBA" id="ARBA00023306"/>
    </source>
</evidence>
<comment type="caution">
    <text evidence="7">The sequence shown here is derived from an EMBL/GenBank/DDBJ whole genome shotgun (WGS) entry which is preliminary data.</text>
</comment>
<evidence type="ECO:0000256" key="1">
    <source>
        <dbReference type="ARBA" id="ARBA00022618"/>
    </source>
</evidence>
<evidence type="ECO:0000313" key="8">
    <source>
        <dbReference type="Proteomes" id="UP001557470"/>
    </source>
</evidence>
<keyword evidence="2" id="KW-0498">Mitosis</keyword>
<dbReference type="GO" id="GO:0051301">
    <property type="term" value="P:cell division"/>
    <property type="evidence" value="ECO:0007669"/>
    <property type="project" value="UniProtKB-KW"/>
</dbReference>
<evidence type="ECO:0000256" key="3">
    <source>
        <dbReference type="ARBA" id="ARBA00022786"/>
    </source>
</evidence>
<sequence length="179" mass="19757">MSQIFRYVIVERDALGVATDVIMKMSFIGFREVNDSSASKHTREIVASVEDNVLDLSKCRGQGLDHQSGTIPTQGIVLENQWRDLENMKAQFVTVNGIRKLACVLRSNLRHVRVFEMDVEDEEDEERPESQNANSNQDGLEETLASQGEAGGNDTEGNREGAGPSAAEQRMSGEALELS</sequence>
<evidence type="ECO:0000256" key="5">
    <source>
        <dbReference type="SAM" id="MobiDB-lite"/>
    </source>
</evidence>
<dbReference type="Proteomes" id="UP001557470">
    <property type="component" value="Unassembled WGS sequence"/>
</dbReference>
<dbReference type="Pfam" id="PF23405">
    <property type="entry name" value="WD40_APC4_C-half"/>
    <property type="match status" value="1"/>
</dbReference>
<keyword evidence="3" id="KW-0833">Ubl conjugation pathway</keyword>
<keyword evidence="1" id="KW-0132">Cell division</keyword>
<dbReference type="InterPro" id="IPR024789">
    <property type="entry name" value="APC4"/>
</dbReference>
<keyword evidence="8" id="KW-1185">Reference proteome</keyword>
<evidence type="ECO:0000313" key="7">
    <source>
        <dbReference type="EMBL" id="KAL1022559.1"/>
    </source>
</evidence>
<organism evidence="7 8">
    <name type="scientific">Umbra pygmaea</name>
    <name type="common">Eastern mudminnow</name>
    <dbReference type="NCBI Taxonomy" id="75934"/>
    <lineage>
        <taxon>Eukaryota</taxon>
        <taxon>Metazoa</taxon>
        <taxon>Chordata</taxon>
        <taxon>Craniata</taxon>
        <taxon>Vertebrata</taxon>
        <taxon>Euteleostomi</taxon>
        <taxon>Actinopterygii</taxon>
        <taxon>Neopterygii</taxon>
        <taxon>Teleostei</taxon>
        <taxon>Protacanthopterygii</taxon>
        <taxon>Esociformes</taxon>
        <taxon>Umbridae</taxon>
        <taxon>Umbra</taxon>
    </lineage>
</organism>
<reference evidence="7 8" key="1">
    <citation type="submission" date="2024-06" db="EMBL/GenBank/DDBJ databases">
        <authorList>
            <person name="Pan Q."/>
            <person name="Wen M."/>
            <person name="Jouanno E."/>
            <person name="Zahm M."/>
            <person name="Klopp C."/>
            <person name="Cabau C."/>
            <person name="Louis A."/>
            <person name="Berthelot C."/>
            <person name="Parey E."/>
            <person name="Roest Crollius H."/>
            <person name="Montfort J."/>
            <person name="Robinson-Rechavi M."/>
            <person name="Bouchez O."/>
            <person name="Lampietro C."/>
            <person name="Lopez Roques C."/>
            <person name="Donnadieu C."/>
            <person name="Postlethwait J."/>
            <person name="Bobe J."/>
            <person name="Verreycken H."/>
            <person name="Guiguen Y."/>
        </authorList>
    </citation>
    <scope>NUCLEOTIDE SEQUENCE [LARGE SCALE GENOMIC DNA]</scope>
    <source>
        <strain evidence="7">Up_M1</strain>
        <tissue evidence="7">Testis</tissue>
    </source>
</reference>
<gene>
    <name evidence="7" type="ORF">UPYG_G00029280</name>
</gene>
<keyword evidence="4" id="KW-0131">Cell cycle</keyword>
<dbReference type="PANTHER" id="PTHR13260">
    <property type="entry name" value="ANAPHASE PROMOTING COMPLEX SUBUNIT 4 APC4"/>
    <property type="match status" value="1"/>
</dbReference>
<accession>A0ABD0XPE9</accession>
<protein>
    <recommendedName>
        <fullName evidence="6">Anaphase-promoting complex subunit 4 C-terminal half WD40 domain-containing protein</fullName>
    </recommendedName>
</protein>
<dbReference type="PANTHER" id="PTHR13260:SF0">
    <property type="entry name" value="ANAPHASE-PROMOTING COMPLEX SUBUNIT 4"/>
    <property type="match status" value="1"/>
</dbReference>
<feature type="domain" description="Anaphase-promoting complex subunit 4 C-terminal half WD40" evidence="6">
    <location>
        <begin position="60"/>
        <end position="116"/>
    </location>
</feature>
<name>A0ABD0XPE9_UMBPY</name>
<proteinExistence type="predicted"/>
<dbReference type="EMBL" id="JAGEUA010000001">
    <property type="protein sequence ID" value="KAL1022559.1"/>
    <property type="molecule type" value="Genomic_DNA"/>
</dbReference>
<evidence type="ECO:0000259" key="6">
    <source>
        <dbReference type="Pfam" id="PF23405"/>
    </source>
</evidence>
<dbReference type="InterPro" id="IPR056358">
    <property type="entry name" value="APC4_C"/>
</dbReference>
<evidence type="ECO:0000256" key="2">
    <source>
        <dbReference type="ARBA" id="ARBA00022776"/>
    </source>
</evidence>
<dbReference type="AlphaFoldDB" id="A0ABD0XPE9"/>
<feature type="region of interest" description="Disordered" evidence="5">
    <location>
        <begin position="119"/>
        <end position="179"/>
    </location>
</feature>